<comment type="caution">
    <text evidence="1">The sequence shown here is derived from an EMBL/GenBank/DDBJ whole genome shotgun (WGS) entry which is preliminary data.</text>
</comment>
<gene>
    <name evidence="1" type="ORF">RJT34_32726</name>
</gene>
<organism evidence="1 2">
    <name type="scientific">Clitoria ternatea</name>
    <name type="common">Butterfly pea</name>
    <dbReference type="NCBI Taxonomy" id="43366"/>
    <lineage>
        <taxon>Eukaryota</taxon>
        <taxon>Viridiplantae</taxon>
        <taxon>Streptophyta</taxon>
        <taxon>Embryophyta</taxon>
        <taxon>Tracheophyta</taxon>
        <taxon>Spermatophyta</taxon>
        <taxon>Magnoliopsida</taxon>
        <taxon>eudicotyledons</taxon>
        <taxon>Gunneridae</taxon>
        <taxon>Pentapetalae</taxon>
        <taxon>rosids</taxon>
        <taxon>fabids</taxon>
        <taxon>Fabales</taxon>
        <taxon>Fabaceae</taxon>
        <taxon>Papilionoideae</taxon>
        <taxon>50 kb inversion clade</taxon>
        <taxon>NPAAA clade</taxon>
        <taxon>indigoferoid/millettioid clade</taxon>
        <taxon>Phaseoleae</taxon>
        <taxon>Clitoria</taxon>
    </lineage>
</organism>
<evidence type="ECO:0000313" key="1">
    <source>
        <dbReference type="EMBL" id="KAK7265110.1"/>
    </source>
</evidence>
<proteinExistence type="predicted"/>
<name>A0AAN9F0U1_CLITE</name>
<dbReference type="EMBL" id="JAYKXN010000008">
    <property type="protein sequence ID" value="KAK7265110.1"/>
    <property type="molecule type" value="Genomic_DNA"/>
</dbReference>
<protein>
    <submittedName>
        <fullName evidence="1">Uncharacterized protein</fullName>
    </submittedName>
</protein>
<dbReference type="Proteomes" id="UP001359559">
    <property type="component" value="Unassembled WGS sequence"/>
</dbReference>
<sequence length="139" mass="15228">MISSWTSCTSFKTGNSLVPSNNKVSTKKINRSSLISPPHTNDIRCTINSDSVVKGCKTIPILSDNSLHILSQAKNHSEPPTYCPKLQDKTMRGLPSPYINDACCLSLTTPNHHPQNQTNHTAPDTPTNLQFNLSTLTII</sequence>
<keyword evidence="2" id="KW-1185">Reference proteome</keyword>
<dbReference type="AlphaFoldDB" id="A0AAN9F0U1"/>
<accession>A0AAN9F0U1</accession>
<evidence type="ECO:0000313" key="2">
    <source>
        <dbReference type="Proteomes" id="UP001359559"/>
    </source>
</evidence>
<reference evidence="1 2" key="1">
    <citation type="submission" date="2024-01" db="EMBL/GenBank/DDBJ databases">
        <title>The genomes of 5 underutilized Papilionoideae crops provide insights into root nodulation and disease resistance.</title>
        <authorList>
            <person name="Yuan L."/>
        </authorList>
    </citation>
    <scope>NUCLEOTIDE SEQUENCE [LARGE SCALE GENOMIC DNA]</scope>
    <source>
        <strain evidence="1">LY-2023</strain>
        <tissue evidence="1">Leaf</tissue>
    </source>
</reference>